<dbReference type="KEGG" id="vff:VITFI_CDS1359"/>
<dbReference type="Pfam" id="PF13692">
    <property type="entry name" value="Glyco_trans_1_4"/>
    <property type="match status" value="1"/>
</dbReference>
<organism evidence="2 3">
    <name type="scientific">Vitreoscilla filiformis</name>
    <dbReference type="NCBI Taxonomy" id="63"/>
    <lineage>
        <taxon>Bacteria</taxon>
        <taxon>Pseudomonadati</taxon>
        <taxon>Pseudomonadota</taxon>
        <taxon>Betaproteobacteria</taxon>
        <taxon>Neisseriales</taxon>
        <taxon>Neisseriaceae</taxon>
        <taxon>Vitreoscilla</taxon>
    </lineage>
</organism>
<name>A0A221KE75_VITFI</name>
<dbReference type="Pfam" id="PF13439">
    <property type="entry name" value="Glyco_transf_4"/>
    <property type="match status" value="1"/>
</dbReference>
<dbReference type="InterPro" id="IPR028098">
    <property type="entry name" value="Glyco_trans_4-like_N"/>
</dbReference>
<dbReference type="Gene3D" id="3.40.50.2000">
    <property type="entry name" value="Glycogen Phosphorylase B"/>
    <property type="match status" value="2"/>
</dbReference>
<accession>A0A221KE75</accession>
<keyword evidence="3" id="KW-1185">Reference proteome</keyword>
<dbReference type="AlphaFoldDB" id="A0A221KE75"/>
<evidence type="ECO:0000313" key="2">
    <source>
        <dbReference type="EMBL" id="ASM77137.1"/>
    </source>
</evidence>
<dbReference type="PANTHER" id="PTHR12526:SF636">
    <property type="entry name" value="BLL3647 PROTEIN"/>
    <property type="match status" value="1"/>
</dbReference>
<evidence type="ECO:0000259" key="1">
    <source>
        <dbReference type="Pfam" id="PF13439"/>
    </source>
</evidence>
<reference evidence="2 3" key="1">
    <citation type="submission" date="2017-07" db="EMBL/GenBank/DDBJ databases">
        <title>Complete Genome Sequence of the cosmetic ferment Vitreoscilla filiformis (ATCC15551).</title>
        <authorList>
            <person name="Contreras S."/>
            <person name="Sagory-Zalkind P."/>
            <person name="Blanquart H."/>
            <person name="Iltis A."/>
            <person name="Morand S.C."/>
        </authorList>
    </citation>
    <scope>NUCLEOTIDE SEQUENCE [LARGE SCALE GENOMIC DNA]</scope>
    <source>
        <strain evidence="2 3">ATCC 15551</strain>
    </source>
</reference>
<evidence type="ECO:0000313" key="3">
    <source>
        <dbReference type="Proteomes" id="UP000199729"/>
    </source>
</evidence>
<dbReference type="EMBL" id="CP022423">
    <property type="protein sequence ID" value="ASM77137.1"/>
    <property type="molecule type" value="Genomic_DNA"/>
</dbReference>
<dbReference type="SUPFAM" id="SSF53756">
    <property type="entry name" value="UDP-Glycosyltransferase/glycogen phosphorylase"/>
    <property type="match status" value="1"/>
</dbReference>
<proteinExistence type="predicted"/>
<dbReference type="GO" id="GO:0016757">
    <property type="term" value="F:glycosyltransferase activity"/>
    <property type="evidence" value="ECO:0007669"/>
    <property type="project" value="UniProtKB-ARBA"/>
</dbReference>
<dbReference type="Proteomes" id="UP000199729">
    <property type="component" value="Chromosome"/>
</dbReference>
<dbReference type="PANTHER" id="PTHR12526">
    <property type="entry name" value="GLYCOSYLTRANSFERASE"/>
    <property type="match status" value="1"/>
</dbReference>
<feature type="domain" description="Glycosyltransferase subfamily 4-like N-terminal" evidence="1">
    <location>
        <begin position="25"/>
        <end position="164"/>
    </location>
</feature>
<dbReference type="CDD" id="cd03801">
    <property type="entry name" value="GT4_PimA-like"/>
    <property type="match status" value="1"/>
</dbReference>
<protein>
    <recommendedName>
        <fullName evidence="1">Glycosyltransferase subfamily 4-like N-terminal domain-containing protein</fullName>
    </recommendedName>
</protein>
<gene>
    <name evidence="2" type="ORF">VITFI_CDS1359</name>
</gene>
<sequence length="359" mass="38714">MQTINIPSNTPPHRVVMVSPSPILGGIENHVLRLAQGLRERGHTVAYASPGAGWLAQQMRAQGFEGIDLRLRGMYDAWGTWCLARFARRWGATVLHGHAQRGGRYAHWAARWSGVPDVVTAHSTNSFRWFRPGMRLLAVSHAVRNFLLAQHLPPERVAVVYNGMPDPGEPVAPTPSATLRLGLIGRLEEVKGQDVALEALARLPADRPVQLQLVGADSTAWAAHLRTQVQRLGLADRVQFLGQRSDVAALLTQMDAVLAPSRREALSLTLVEAAAAGRPAIASHVGGIPEVVRDGVSGWLVPPDDPPALAQAIARLAALPAPERAAMGAAARRHYLEHFTQAAMVSQVISHYDAARATA</sequence>